<comment type="caution">
    <text evidence="1">The sequence shown here is derived from an EMBL/GenBank/DDBJ whole genome shotgun (WGS) entry which is preliminary data.</text>
</comment>
<dbReference type="AlphaFoldDB" id="A0A9X4F3L8"/>
<name>A0A9X4F3L8_9VIBR</name>
<gene>
    <name evidence="1" type="ORF">L9W94_17540</name>
</gene>
<evidence type="ECO:0000313" key="2">
    <source>
        <dbReference type="Proteomes" id="UP001140979"/>
    </source>
</evidence>
<accession>A0A9X4F3L8</accession>
<protein>
    <submittedName>
        <fullName evidence="1">Primosomal protein</fullName>
    </submittedName>
</protein>
<evidence type="ECO:0000313" key="1">
    <source>
        <dbReference type="EMBL" id="MDE1243910.1"/>
    </source>
</evidence>
<dbReference type="EMBL" id="JAKNBA010000044">
    <property type="protein sequence ID" value="MDE1243910.1"/>
    <property type="molecule type" value="Genomic_DNA"/>
</dbReference>
<dbReference type="Proteomes" id="UP001140979">
    <property type="component" value="Unassembled WGS sequence"/>
</dbReference>
<sequence>MKSCKEKRAYEQIVKILSLLNVYQAKNVLDSVYRSVSFGTPELTRIPINYKSKIDSDRELHDFIMSLDLEFLYQKDVLLACIDKFGKERAPSRTSLNRAWKKLLHKKERMNANEQI</sequence>
<proteinExistence type="predicted"/>
<organism evidence="1 2">
    <name type="scientific">Vibrio aestuarianus</name>
    <dbReference type="NCBI Taxonomy" id="28171"/>
    <lineage>
        <taxon>Bacteria</taxon>
        <taxon>Pseudomonadati</taxon>
        <taxon>Pseudomonadota</taxon>
        <taxon>Gammaproteobacteria</taxon>
        <taxon>Vibrionales</taxon>
        <taxon>Vibrionaceae</taxon>
        <taxon>Vibrio</taxon>
    </lineage>
</organism>
<dbReference type="RefSeq" id="WP_274683803.1">
    <property type="nucleotide sequence ID" value="NZ_JAKNAW010000005.1"/>
</dbReference>
<reference evidence="1" key="1">
    <citation type="submission" date="2022-02" db="EMBL/GenBank/DDBJ databases">
        <title>Emergence and expansion in Europe of a Vibrio aestuarianus clonal complex pathogenic for oysters.</title>
        <authorList>
            <person name="Mesnil A."/>
            <person name="Travers M.-A."/>
        </authorList>
    </citation>
    <scope>NUCLEOTIDE SEQUENCE</scope>
    <source>
        <strain evidence="1">19_064_11T1</strain>
    </source>
</reference>